<dbReference type="OrthoDB" id="5839451at2759"/>
<dbReference type="RefSeq" id="XP_060037321.1">
    <property type="nucleotide sequence ID" value="XM_060181338.1"/>
</dbReference>
<dbReference type="OMA" id="KRLFWEF"/>
<reference evidence="5 6" key="1">
    <citation type="submission" date="2025-05" db="UniProtKB">
        <authorList>
            <consortium name="RefSeq"/>
        </authorList>
    </citation>
    <scope>IDENTIFICATION</scope>
</reference>
<sequence>MANLGPPELWPALGGPRAATSGPRAPLCWSPRPAAALGCFRSCPRQSPHARATFGCFRSCPPRAATFGYFRSRLWLAPPLSSDLRLFPEPSSAGPASLAPPSAVSGAARCGPHRALATFGSFRRRPRLAAERCPRGLQMSDLRAAEGPGFWSPAAGGGPAGGGGDGPEGPEVEGSQVAGSENEDLENTKVSPPVASASDPEPQSSPFRPQMVCPVSEDATEGPQRAAGAQEAQALEEEDSLPADRARVLNKMAKYQVPQRSGDMVVIQSEHTGTVDILSADLESADLLGDHRKVSPPLMAPPCVWTFAKLKEFKSKLGKEKNGRLVVKRGEVVTIRVPTHPEGKRVCWEFATDDYDIGFGVYFDWTPVTSTDITVQVSDSSEDEDEDEDEDEEIEDIVPVGDVERGSRSSLRGRYGEVMPVYRRDSHRDVQAGCHDYPGEGIYLLKFDNSYSLLRNKTLYFHVYYTG</sequence>
<evidence type="ECO:0000313" key="6">
    <source>
        <dbReference type="RefSeq" id="XP_060037320.1"/>
    </source>
</evidence>
<dbReference type="CTD" id="283578"/>
<evidence type="ECO:0000256" key="1">
    <source>
        <dbReference type="ARBA" id="ARBA00022990"/>
    </source>
</evidence>
<evidence type="ECO:0000313" key="5">
    <source>
        <dbReference type="RefSeq" id="XP_007531250.2"/>
    </source>
</evidence>
<keyword evidence="4" id="KW-1185">Reference proteome</keyword>
<organism evidence="4 5">
    <name type="scientific">Erinaceus europaeus</name>
    <name type="common">Western European hedgehog</name>
    <dbReference type="NCBI Taxonomy" id="9365"/>
    <lineage>
        <taxon>Eukaryota</taxon>
        <taxon>Metazoa</taxon>
        <taxon>Chordata</taxon>
        <taxon>Craniata</taxon>
        <taxon>Vertebrata</taxon>
        <taxon>Euteleostomi</taxon>
        <taxon>Mammalia</taxon>
        <taxon>Eutheria</taxon>
        <taxon>Laurasiatheria</taxon>
        <taxon>Eulipotyphla</taxon>
        <taxon>Erinaceidae</taxon>
        <taxon>Erinaceinae</taxon>
        <taxon>Erinaceus</taxon>
    </lineage>
</organism>
<evidence type="ECO:0000313" key="7">
    <source>
        <dbReference type="RefSeq" id="XP_060037321.1"/>
    </source>
</evidence>
<dbReference type="Gene3D" id="2.60.120.680">
    <property type="entry name" value="GOLD domain"/>
    <property type="match status" value="1"/>
</dbReference>
<dbReference type="PANTHER" id="PTHR22973:SF3">
    <property type="entry name" value="PROTEIN TMED8"/>
    <property type="match status" value="1"/>
</dbReference>
<proteinExistence type="predicted"/>
<gene>
    <name evidence="5 6 7" type="primary">TMED8</name>
</gene>
<protein>
    <submittedName>
        <fullName evidence="5 6">Protein TMED8</fullName>
    </submittedName>
</protein>
<keyword evidence="1" id="KW-0007">Acetylation</keyword>
<dbReference type="GeneID" id="103120723"/>
<dbReference type="FunCoup" id="A0A1S3A8U9">
    <property type="interactions" value="1983"/>
</dbReference>
<dbReference type="AlphaFoldDB" id="A0A1S3A8U9"/>
<dbReference type="eggNOG" id="KOG3878">
    <property type="taxonomic scope" value="Eukaryota"/>
</dbReference>
<dbReference type="Pfam" id="PF13897">
    <property type="entry name" value="GOLD_2"/>
    <property type="match status" value="1"/>
</dbReference>
<feature type="region of interest" description="Disordered" evidence="2">
    <location>
        <begin position="145"/>
        <end position="242"/>
    </location>
</feature>
<dbReference type="InterPro" id="IPR036598">
    <property type="entry name" value="GOLD_dom_sf"/>
</dbReference>
<feature type="compositionally biased region" description="Low complexity" evidence="2">
    <location>
        <begin position="221"/>
        <end position="233"/>
    </location>
</feature>
<dbReference type="STRING" id="9365.ENSEEUP00000006208"/>
<evidence type="ECO:0000256" key="2">
    <source>
        <dbReference type="SAM" id="MobiDB-lite"/>
    </source>
</evidence>
<dbReference type="InterPro" id="IPR052269">
    <property type="entry name" value="Golgi-PI4KB_interaction"/>
</dbReference>
<dbReference type="InParanoid" id="A0A1S3A8U9"/>
<dbReference type="RefSeq" id="XP_007531250.2">
    <property type="nucleotide sequence ID" value="XM_007531188.3"/>
</dbReference>
<dbReference type="Proteomes" id="UP001652624">
    <property type="component" value="Chromosome 22"/>
</dbReference>
<feature type="compositionally biased region" description="Gly residues" evidence="2">
    <location>
        <begin position="155"/>
        <end position="167"/>
    </location>
</feature>
<dbReference type="RefSeq" id="XP_060037320.1">
    <property type="nucleotide sequence ID" value="XM_060181337.1"/>
</dbReference>
<accession>A0A1S3A8U9</accession>
<evidence type="ECO:0000259" key="3">
    <source>
        <dbReference type="PROSITE" id="PS50866"/>
    </source>
</evidence>
<feature type="domain" description="GOLD" evidence="3">
    <location>
        <begin position="301"/>
        <end position="465"/>
    </location>
</feature>
<evidence type="ECO:0000313" key="4">
    <source>
        <dbReference type="Proteomes" id="UP001652624"/>
    </source>
</evidence>
<name>A0A1S3A8U9_ERIEU</name>
<dbReference type="PANTHER" id="PTHR22973">
    <property type="entry name" value="LD35087P"/>
    <property type="match status" value="1"/>
</dbReference>
<dbReference type="SUPFAM" id="SSF101576">
    <property type="entry name" value="Supernatant protein factor (SPF), C-terminal domain"/>
    <property type="match status" value="1"/>
</dbReference>
<dbReference type="InterPro" id="IPR009038">
    <property type="entry name" value="GOLD_dom"/>
</dbReference>
<dbReference type="PROSITE" id="PS50866">
    <property type="entry name" value="GOLD"/>
    <property type="match status" value="1"/>
</dbReference>